<dbReference type="Proteomes" id="UP001164929">
    <property type="component" value="Chromosome 2"/>
</dbReference>
<organism evidence="1 2">
    <name type="scientific">Populus alba x Populus x berolinensis</name>
    <dbReference type="NCBI Taxonomy" id="444605"/>
    <lineage>
        <taxon>Eukaryota</taxon>
        <taxon>Viridiplantae</taxon>
        <taxon>Streptophyta</taxon>
        <taxon>Embryophyta</taxon>
        <taxon>Tracheophyta</taxon>
        <taxon>Spermatophyta</taxon>
        <taxon>Magnoliopsida</taxon>
        <taxon>eudicotyledons</taxon>
        <taxon>Gunneridae</taxon>
        <taxon>Pentapetalae</taxon>
        <taxon>rosids</taxon>
        <taxon>fabids</taxon>
        <taxon>Malpighiales</taxon>
        <taxon>Salicaceae</taxon>
        <taxon>Saliceae</taxon>
        <taxon>Populus</taxon>
    </lineage>
</organism>
<evidence type="ECO:0000313" key="1">
    <source>
        <dbReference type="EMBL" id="KAJ7007848.1"/>
    </source>
</evidence>
<proteinExistence type="predicted"/>
<protein>
    <submittedName>
        <fullName evidence="1">Protein DEFECTIVE IN MERISTEM SILENCING 3-like isoform X2</fullName>
    </submittedName>
</protein>
<comment type="caution">
    <text evidence="1">The sequence shown here is derived from an EMBL/GenBank/DDBJ whole genome shotgun (WGS) entry which is preliminary data.</text>
</comment>
<accession>A0AAD6RFD2</accession>
<evidence type="ECO:0000313" key="2">
    <source>
        <dbReference type="Proteomes" id="UP001164929"/>
    </source>
</evidence>
<keyword evidence="2" id="KW-1185">Reference proteome</keyword>
<dbReference type="PANTHER" id="PTHR33566">
    <property type="entry name" value="EN/SPM-LIKE TRANSPOSON-RELATED"/>
    <property type="match status" value="1"/>
</dbReference>
<sequence>MLQSNSEDNFESPIKDIKRHEDNLKFLKSQANHLDESILDLQVRLGKYHSKDAANENSDLHPEEESTQQILHQEQSAAGILCKVKSYHAIHASNLSLIKDVLGIVATLARVDNDALSRPFAGGFIANDPQKKLALLKPKLPDGKCPSGFLDFVVNMVNLDDRNLFCVTAGGHGLRETLFYNLFSYLQAYKTRADMLSALPCITHGAVSLDGGMITKNGLFLLGSRENFEVKFPLITGRSGLSLNYSQIETRIRKLRWEQHNIEQDMLREQQLLDKARAASSGKPQV</sequence>
<dbReference type="PANTHER" id="PTHR33566:SF9">
    <property type="entry name" value="DEFECTIVE IN MERISTEM SILENCING PROTEIN"/>
    <property type="match status" value="1"/>
</dbReference>
<dbReference type="EMBL" id="JAQIZT010000002">
    <property type="protein sequence ID" value="KAJ7007848.1"/>
    <property type="molecule type" value="Genomic_DNA"/>
</dbReference>
<reference evidence="1" key="1">
    <citation type="journal article" date="2023" name="Mol. Ecol. Resour.">
        <title>Chromosome-level genome assembly of a triploid poplar Populus alba 'Berolinensis'.</title>
        <authorList>
            <person name="Chen S."/>
            <person name="Yu Y."/>
            <person name="Wang X."/>
            <person name="Wang S."/>
            <person name="Zhang T."/>
            <person name="Zhou Y."/>
            <person name="He R."/>
            <person name="Meng N."/>
            <person name="Wang Y."/>
            <person name="Liu W."/>
            <person name="Liu Z."/>
            <person name="Liu J."/>
            <person name="Guo Q."/>
            <person name="Huang H."/>
            <person name="Sederoff R.R."/>
            <person name="Wang G."/>
            <person name="Qu G."/>
            <person name="Chen S."/>
        </authorList>
    </citation>
    <scope>NUCLEOTIDE SEQUENCE</scope>
    <source>
        <strain evidence="1">SC-2020</strain>
    </source>
</reference>
<name>A0AAD6RFD2_9ROSI</name>
<gene>
    <name evidence="1" type="ORF">NC653_006779</name>
</gene>
<dbReference type="AlphaFoldDB" id="A0AAD6RFD2"/>